<evidence type="ECO:0000256" key="1">
    <source>
        <dbReference type="SAM" id="MobiDB-lite"/>
    </source>
</evidence>
<gene>
    <name evidence="2" type="ORF">SDC9_163728</name>
</gene>
<reference evidence="2" key="1">
    <citation type="submission" date="2019-08" db="EMBL/GenBank/DDBJ databases">
        <authorList>
            <person name="Kucharzyk K."/>
            <person name="Murdoch R.W."/>
            <person name="Higgins S."/>
            <person name="Loffler F."/>
        </authorList>
    </citation>
    <scope>NUCLEOTIDE SEQUENCE</scope>
</reference>
<accession>A0A645FPP1</accession>
<feature type="compositionally biased region" description="Low complexity" evidence="1">
    <location>
        <begin position="145"/>
        <end position="157"/>
    </location>
</feature>
<comment type="caution">
    <text evidence="2">The sequence shown here is derived from an EMBL/GenBank/DDBJ whole genome shotgun (WGS) entry which is preliminary data.</text>
</comment>
<dbReference type="EMBL" id="VSSQ01063341">
    <property type="protein sequence ID" value="MPN16388.1"/>
    <property type="molecule type" value="Genomic_DNA"/>
</dbReference>
<evidence type="ECO:0000313" key="2">
    <source>
        <dbReference type="EMBL" id="MPN16388.1"/>
    </source>
</evidence>
<protein>
    <submittedName>
        <fullName evidence="2">Uncharacterized protein</fullName>
    </submittedName>
</protein>
<dbReference type="AlphaFoldDB" id="A0A645FPP1"/>
<feature type="region of interest" description="Disordered" evidence="1">
    <location>
        <begin position="47"/>
        <end position="75"/>
    </location>
</feature>
<feature type="compositionally biased region" description="Polar residues" evidence="1">
    <location>
        <begin position="168"/>
        <end position="177"/>
    </location>
</feature>
<name>A0A645FPP1_9ZZZZ</name>
<sequence>MVSAHFSGSVRRRMIRTVLPNRRPRDAAHSWLRCTSRTPTIRAAATARLSRSNNRRPGLTLRNGSSAKPSSGAEKRAMKKVTAFIVVAASADSVERFHERNMATRSTMSLGAGANAAAVLADRSLMVHRYNPTPGRKIAKGAALSTCRATSSTSRTSGVHHGRRDRASQTAVASMRR</sequence>
<organism evidence="2">
    <name type="scientific">bioreactor metagenome</name>
    <dbReference type="NCBI Taxonomy" id="1076179"/>
    <lineage>
        <taxon>unclassified sequences</taxon>
        <taxon>metagenomes</taxon>
        <taxon>ecological metagenomes</taxon>
    </lineage>
</organism>
<proteinExistence type="predicted"/>
<feature type="region of interest" description="Disordered" evidence="1">
    <location>
        <begin position="142"/>
        <end position="177"/>
    </location>
</feature>